<evidence type="ECO:0000313" key="2">
    <source>
        <dbReference type="EMBL" id="WJW66902.1"/>
    </source>
</evidence>
<organism evidence="1 3">
    <name type="scientific">Candidatus Chlorohelix allophototropha</name>
    <dbReference type="NCBI Taxonomy" id="3003348"/>
    <lineage>
        <taxon>Bacteria</taxon>
        <taxon>Bacillati</taxon>
        <taxon>Chloroflexota</taxon>
        <taxon>Chloroflexia</taxon>
        <taxon>Candidatus Chloroheliales</taxon>
        <taxon>Candidatus Chloroheliaceae</taxon>
        <taxon>Candidatus Chlorohelix</taxon>
    </lineage>
</organism>
<reference evidence="1 3" key="1">
    <citation type="submission" date="2020-06" db="EMBL/GenBank/DDBJ databases">
        <title>Anoxygenic phototrophic Chloroflexota member uses a Type I reaction center.</title>
        <authorList>
            <person name="Tsuji J.M."/>
            <person name="Shaw N.A."/>
            <person name="Nagashima S."/>
            <person name="Venkiteswaran J."/>
            <person name="Schiff S.L."/>
            <person name="Hanada S."/>
            <person name="Tank M."/>
            <person name="Neufeld J.D."/>
        </authorList>
    </citation>
    <scope>NUCLEOTIDE SEQUENCE [LARGE SCALE GENOMIC DNA]</scope>
    <source>
        <strain evidence="1">L227-S17</strain>
    </source>
</reference>
<dbReference type="Proteomes" id="UP001431572">
    <property type="component" value="Chromosome 1"/>
</dbReference>
<dbReference type="RefSeq" id="WP_341468795.1">
    <property type="nucleotide sequence ID" value="NZ_CP128399.1"/>
</dbReference>
<accession>A0A8T7M0R2</accession>
<sequence>MEHTATNGKCEVCGGTTPPGHRFCDSCWPDSAIAAGLAALCAVCGAPKVLEKLRKDAKGRMLCATHSEL</sequence>
<evidence type="ECO:0000313" key="4">
    <source>
        <dbReference type="Proteomes" id="UP001431572"/>
    </source>
</evidence>
<dbReference type="AlphaFoldDB" id="A0A8T7M0R2"/>
<evidence type="ECO:0000313" key="3">
    <source>
        <dbReference type="Proteomes" id="UP000521676"/>
    </source>
</evidence>
<reference evidence="2" key="2">
    <citation type="journal article" date="2024" name="Nature">
        <title>Anoxygenic phototroph of the Chloroflexota uses a type I reaction centre.</title>
        <authorList>
            <person name="Tsuji J.M."/>
            <person name="Shaw N.A."/>
            <person name="Nagashima S."/>
            <person name="Venkiteswaran J.J."/>
            <person name="Schiff S.L."/>
            <person name="Watanabe T."/>
            <person name="Fukui M."/>
            <person name="Hanada S."/>
            <person name="Tank M."/>
            <person name="Neufeld J.D."/>
        </authorList>
    </citation>
    <scope>NUCLEOTIDE SEQUENCE</scope>
    <source>
        <strain evidence="2">L227-S17</strain>
    </source>
</reference>
<gene>
    <name evidence="1" type="ORF">HXX08_03995</name>
    <name evidence="2" type="ORF">OZ401_000147</name>
</gene>
<dbReference type="EMBL" id="JACATZ010000001">
    <property type="protein sequence ID" value="NWJ45021.1"/>
    <property type="molecule type" value="Genomic_DNA"/>
</dbReference>
<proteinExistence type="predicted"/>
<evidence type="ECO:0008006" key="5">
    <source>
        <dbReference type="Google" id="ProtNLM"/>
    </source>
</evidence>
<evidence type="ECO:0000313" key="1">
    <source>
        <dbReference type="EMBL" id="NWJ45021.1"/>
    </source>
</evidence>
<dbReference type="Proteomes" id="UP000521676">
    <property type="component" value="Unassembled WGS sequence"/>
</dbReference>
<keyword evidence="4" id="KW-1185">Reference proteome</keyword>
<protein>
    <recommendedName>
        <fullName evidence="5">Double zinc ribbon domain-containing protein</fullName>
    </recommendedName>
</protein>
<name>A0A8T7M0R2_9CHLR</name>
<dbReference type="EMBL" id="CP128399">
    <property type="protein sequence ID" value="WJW66902.1"/>
    <property type="molecule type" value="Genomic_DNA"/>
</dbReference>